<keyword evidence="8" id="KW-1185">Reference proteome</keyword>
<evidence type="ECO:0000313" key="8">
    <source>
        <dbReference type="Proteomes" id="UP000694546"/>
    </source>
</evidence>
<dbReference type="GeneTree" id="ENSGT00530000063539"/>
<dbReference type="InterPro" id="IPR013083">
    <property type="entry name" value="Znf_RING/FYVE/PHD"/>
</dbReference>
<dbReference type="GO" id="GO:0008270">
    <property type="term" value="F:zinc ion binding"/>
    <property type="evidence" value="ECO:0007669"/>
    <property type="project" value="UniProtKB-KW"/>
</dbReference>
<proteinExistence type="predicted"/>
<reference evidence="7" key="1">
    <citation type="submission" date="2025-08" db="UniProtKB">
        <authorList>
            <consortium name="Ensembl"/>
        </authorList>
    </citation>
    <scope>IDENTIFICATION</scope>
</reference>
<name>A0A8C5F9A3_GADMO</name>
<sequence>DQRTMWTFPTESGATPPETVSTETRLPEACVEPCLICQTRPKNGCIVHGRTGHLMACYPCARKLKRRNKLCPVCREPIQSVVLTYLC</sequence>
<dbReference type="PANTHER" id="PTHR46858:SF13">
    <property type="entry name" value="E3 UBIQUITIN-PROTEIN LIGASE MDM2"/>
    <property type="match status" value="1"/>
</dbReference>
<evidence type="ECO:0000259" key="6">
    <source>
        <dbReference type="PROSITE" id="PS50089"/>
    </source>
</evidence>
<evidence type="ECO:0000313" key="7">
    <source>
        <dbReference type="Ensembl" id="ENSGMOP00000018452.2"/>
    </source>
</evidence>
<evidence type="ECO:0000256" key="3">
    <source>
        <dbReference type="ARBA" id="ARBA00022833"/>
    </source>
</evidence>
<keyword evidence="1" id="KW-0479">Metal-binding</keyword>
<dbReference type="OMA" id="ICQSQPK"/>
<evidence type="ECO:0000256" key="5">
    <source>
        <dbReference type="SAM" id="MobiDB-lite"/>
    </source>
</evidence>
<dbReference type="SUPFAM" id="SSF57850">
    <property type="entry name" value="RING/U-box"/>
    <property type="match status" value="1"/>
</dbReference>
<dbReference type="Gene3D" id="3.30.40.10">
    <property type="entry name" value="Zinc/RING finger domain, C3HC4 (zinc finger)"/>
    <property type="match status" value="1"/>
</dbReference>
<dbReference type="Proteomes" id="UP000694546">
    <property type="component" value="Chromosome 4"/>
</dbReference>
<dbReference type="GO" id="GO:0002039">
    <property type="term" value="F:p53 binding"/>
    <property type="evidence" value="ECO:0007669"/>
    <property type="project" value="TreeGrafter"/>
</dbReference>
<evidence type="ECO:0000256" key="1">
    <source>
        <dbReference type="ARBA" id="ARBA00022723"/>
    </source>
</evidence>
<dbReference type="PANTHER" id="PTHR46858">
    <property type="entry name" value="OS05G0521000 PROTEIN"/>
    <property type="match status" value="1"/>
</dbReference>
<dbReference type="InterPro" id="IPR001841">
    <property type="entry name" value="Znf_RING"/>
</dbReference>
<protein>
    <recommendedName>
        <fullName evidence="6">RING-type domain-containing protein</fullName>
    </recommendedName>
</protein>
<dbReference type="GO" id="GO:0043066">
    <property type="term" value="P:negative regulation of apoptotic process"/>
    <property type="evidence" value="ECO:0007669"/>
    <property type="project" value="TreeGrafter"/>
</dbReference>
<dbReference type="GO" id="GO:0061630">
    <property type="term" value="F:ubiquitin protein ligase activity"/>
    <property type="evidence" value="ECO:0007669"/>
    <property type="project" value="TreeGrafter"/>
</dbReference>
<dbReference type="AlphaFoldDB" id="A0A8C5F9A3"/>
<feature type="domain" description="RING-type" evidence="6">
    <location>
        <begin position="34"/>
        <end position="75"/>
    </location>
</feature>
<dbReference type="GO" id="GO:0016567">
    <property type="term" value="P:protein ubiquitination"/>
    <property type="evidence" value="ECO:0007669"/>
    <property type="project" value="TreeGrafter"/>
</dbReference>
<dbReference type="Ensembl" id="ENSGMOT00000018907.2">
    <property type="protein sequence ID" value="ENSGMOP00000018452.2"/>
    <property type="gene ID" value="ENSGMOG00000017167.2"/>
</dbReference>
<keyword evidence="2 4" id="KW-0863">Zinc-finger</keyword>
<dbReference type="GO" id="GO:0010468">
    <property type="term" value="P:regulation of gene expression"/>
    <property type="evidence" value="ECO:0007669"/>
    <property type="project" value="TreeGrafter"/>
</dbReference>
<dbReference type="PROSITE" id="PS50089">
    <property type="entry name" value="ZF_RING_2"/>
    <property type="match status" value="1"/>
</dbReference>
<evidence type="ECO:0000256" key="2">
    <source>
        <dbReference type="ARBA" id="ARBA00022771"/>
    </source>
</evidence>
<organism evidence="7 8">
    <name type="scientific">Gadus morhua</name>
    <name type="common">Atlantic cod</name>
    <dbReference type="NCBI Taxonomy" id="8049"/>
    <lineage>
        <taxon>Eukaryota</taxon>
        <taxon>Metazoa</taxon>
        <taxon>Chordata</taxon>
        <taxon>Craniata</taxon>
        <taxon>Vertebrata</taxon>
        <taxon>Euteleostomi</taxon>
        <taxon>Actinopterygii</taxon>
        <taxon>Neopterygii</taxon>
        <taxon>Teleostei</taxon>
        <taxon>Neoteleostei</taxon>
        <taxon>Acanthomorphata</taxon>
        <taxon>Zeiogadaria</taxon>
        <taxon>Gadariae</taxon>
        <taxon>Gadiformes</taxon>
        <taxon>Gadoidei</taxon>
        <taxon>Gadidae</taxon>
        <taxon>Gadus</taxon>
    </lineage>
</organism>
<evidence type="ECO:0000256" key="4">
    <source>
        <dbReference type="PROSITE-ProRule" id="PRU00175"/>
    </source>
</evidence>
<feature type="region of interest" description="Disordered" evidence="5">
    <location>
        <begin position="1"/>
        <end position="20"/>
    </location>
</feature>
<keyword evidence="3" id="KW-0862">Zinc</keyword>
<reference evidence="7" key="2">
    <citation type="submission" date="2025-09" db="UniProtKB">
        <authorList>
            <consortium name="Ensembl"/>
        </authorList>
    </citation>
    <scope>IDENTIFICATION</scope>
</reference>
<dbReference type="Pfam" id="PF13920">
    <property type="entry name" value="zf-C3HC4_3"/>
    <property type="match status" value="1"/>
</dbReference>
<accession>A0A8C5F9A3</accession>